<accession>A0A8U0IF60</accession>
<dbReference type="GeneID" id="72190732"/>
<dbReference type="KEGG" id="haxz:M0R88_12715"/>
<reference evidence="1" key="1">
    <citation type="submission" date="2022-04" db="EMBL/GenBank/DDBJ databases">
        <title>Diverse halophilic archaea isolated from saline environments.</title>
        <authorList>
            <person name="Cui H.-L."/>
        </authorList>
    </citation>
    <scope>NUCLEOTIDE SEQUENCE</scope>
    <source>
        <strain evidence="1">XZYJT40</strain>
    </source>
</reference>
<dbReference type="Proteomes" id="UP000830434">
    <property type="component" value="Chromosome"/>
</dbReference>
<evidence type="ECO:0000313" key="2">
    <source>
        <dbReference type="Proteomes" id="UP000830434"/>
    </source>
</evidence>
<dbReference type="EMBL" id="CP096658">
    <property type="protein sequence ID" value="UPV99384.1"/>
    <property type="molecule type" value="Genomic_DNA"/>
</dbReference>
<keyword evidence="2" id="KW-1185">Reference proteome</keyword>
<dbReference type="AlphaFoldDB" id="A0A8U0IF60"/>
<protein>
    <submittedName>
        <fullName evidence="1">Uncharacterized protein</fullName>
    </submittedName>
</protein>
<sequence length="56" mass="6077">MSQAATSIGCPNCEDRSVELVTDGGESDPQFRDADRLTGTTVDCSSCGDEFEVYFY</sequence>
<organism evidence="1 2">
    <name type="scientific">Halorussus gelatinilyticus</name>
    <dbReference type="NCBI Taxonomy" id="2937524"/>
    <lineage>
        <taxon>Archaea</taxon>
        <taxon>Methanobacteriati</taxon>
        <taxon>Methanobacteriota</taxon>
        <taxon>Stenosarchaea group</taxon>
        <taxon>Halobacteria</taxon>
        <taxon>Halobacteriales</taxon>
        <taxon>Haladaptataceae</taxon>
        <taxon>Halorussus</taxon>
    </lineage>
</organism>
<name>A0A8U0IF60_9EURY</name>
<gene>
    <name evidence="1" type="ORF">M0R88_12715</name>
</gene>
<dbReference type="RefSeq" id="WP_162224145.1">
    <property type="nucleotide sequence ID" value="NZ_CP096658.1"/>
</dbReference>
<evidence type="ECO:0000313" key="1">
    <source>
        <dbReference type="EMBL" id="UPV99384.1"/>
    </source>
</evidence>
<proteinExistence type="predicted"/>